<dbReference type="InterPro" id="IPR044861">
    <property type="entry name" value="IPNS-like_FE2OG_OXY"/>
</dbReference>
<keyword evidence="10" id="KW-1185">Reference proteome</keyword>
<sequence length="388" mass="43288">IKTQIPKKKKKRKMIQTTTGDGDVTTDAESVYDRQIELKALDDTKTGVKGLVDAGLSKIPRIFHQDKATDLHKTSSAEPSKFSIPVIDLGGIEGQRRSKVVDQVRHACENWGFFQVVNHGVPVNVLEATLDGVRGFHELDPEAKKEWYSRDYASKKVLYNTNFDLYSGPATNWRDTLTFVSAPNGARAHELPPVCRDILVEYSDKVMALGSTLFQLISESLGLNSNHLENMGCSEGLISFAHYYPPCPEPELALGTSDHTDSSFFTVLLQDQLGGLQVLHQNQWVDVTPIPGALVINLGDLLQLISNDKFISVTHRVLAKNVGPRISIASFFRTHHQPENSLRVYGPIKELISEENPPVFRETTVKDFVAHYYKKGLNGISALEYFKI</sequence>
<dbReference type="InterPro" id="IPR026992">
    <property type="entry name" value="DIOX_N"/>
</dbReference>
<feature type="region of interest" description="Disordered" evidence="7">
    <location>
        <begin position="1"/>
        <end position="26"/>
    </location>
</feature>
<dbReference type="InParanoid" id="A0A2P5D017"/>
<feature type="compositionally biased region" description="Basic residues" evidence="7">
    <location>
        <begin position="1"/>
        <end position="14"/>
    </location>
</feature>
<protein>
    <recommendedName>
        <fullName evidence="8">Fe2OG dioxygenase domain-containing protein</fullName>
    </recommendedName>
</protein>
<dbReference type="Pfam" id="PF14226">
    <property type="entry name" value="DIOX_N"/>
    <property type="match status" value="1"/>
</dbReference>
<dbReference type="SUPFAM" id="SSF51197">
    <property type="entry name" value="Clavaminate synthase-like"/>
    <property type="match status" value="1"/>
</dbReference>
<feature type="domain" description="Fe2OG dioxygenase" evidence="8">
    <location>
        <begin position="233"/>
        <end position="336"/>
    </location>
</feature>
<gene>
    <name evidence="9" type="ORF">TorRG33x02_267080</name>
</gene>
<evidence type="ECO:0000313" key="9">
    <source>
        <dbReference type="EMBL" id="PON66646.1"/>
    </source>
</evidence>
<evidence type="ECO:0000256" key="3">
    <source>
        <dbReference type="ARBA" id="ARBA00022723"/>
    </source>
</evidence>
<dbReference type="PANTHER" id="PTHR10209:SF123">
    <property type="entry name" value="FE2OG DIOXYGENASE DOMAIN-CONTAINING PROTEIN"/>
    <property type="match status" value="1"/>
</dbReference>
<dbReference type="OrthoDB" id="288590at2759"/>
<dbReference type="GO" id="GO:0046872">
    <property type="term" value="F:metal ion binding"/>
    <property type="evidence" value="ECO:0007669"/>
    <property type="project" value="UniProtKB-KW"/>
</dbReference>
<evidence type="ECO:0000256" key="5">
    <source>
        <dbReference type="ARBA" id="ARBA00023004"/>
    </source>
</evidence>
<accession>A0A2P5D017</accession>
<feature type="non-terminal residue" evidence="9">
    <location>
        <position position="1"/>
    </location>
</feature>
<evidence type="ECO:0000256" key="2">
    <source>
        <dbReference type="ARBA" id="ARBA00008056"/>
    </source>
</evidence>
<evidence type="ECO:0000256" key="7">
    <source>
        <dbReference type="SAM" id="MobiDB-lite"/>
    </source>
</evidence>
<keyword evidence="5 6" id="KW-0408">Iron</keyword>
<reference evidence="10" key="1">
    <citation type="submission" date="2016-06" db="EMBL/GenBank/DDBJ databases">
        <title>Parallel loss of symbiosis genes in relatives of nitrogen-fixing non-legume Parasponia.</title>
        <authorList>
            <person name="Van Velzen R."/>
            <person name="Holmer R."/>
            <person name="Bu F."/>
            <person name="Rutten L."/>
            <person name="Van Zeijl A."/>
            <person name="Liu W."/>
            <person name="Santuari L."/>
            <person name="Cao Q."/>
            <person name="Sharma T."/>
            <person name="Shen D."/>
            <person name="Roswanjaya Y."/>
            <person name="Wardhani T."/>
            <person name="Kalhor M.S."/>
            <person name="Jansen J."/>
            <person name="Van den Hoogen J."/>
            <person name="Gungor B."/>
            <person name="Hartog M."/>
            <person name="Hontelez J."/>
            <person name="Verver J."/>
            <person name="Yang W.-C."/>
            <person name="Schijlen E."/>
            <person name="Repin R."/>
            <person name="Schilthuizen M."/>
            <person name="Schranz E."/>
            <person name="Heidstra R."/>
            <person name="Miyata K."/>
            <person name="Fedorova E."/>
            <person name="Kohlen W."/>
            <person name="Bisseling T."/>
            <person name="Smit S."/>
            <person name="Geurts R."/>
        </authorList>
    </citation>
    <scope>NUCLEOTIDE SEQUENCE [LARGE SCALE GENOMIC DNA]</scope>
    <source>
        <strain evidence="10">cv. RG33-2</strain>
    </source>
</reference>
<name>A0A2P5D017_TREOI</name>
<dbReference type="EMBL" id="JXTC01000310">
    <property type="protein sequence ID" value="PON66646.1"/>
    <property type="molecule type" value="Genomic_DNA"/>
</dbReference>
<dbReference type="PANTHER" id="PTHR10209">
    <property type="entry name" value="OXIDOREDUCTASE, 2OG-FE II OXYGENASE FAMILY PROTEIN"/>
    <property type="match status" value="1"/>
</dbReference>
<keyword evidence="3 6" id="KW-0479">Metal-binding</keyword>
<dbReference type="InterPro" id="IPR005123">
    <property type="entry name" value="Oxoglu/Fe-dep_dioxygenase_dom"/>
</dbReference>
<dbReference type="Gene3D" id="2.60.120.330">
    <property type="entry name" value="B-lactam Antibiotic, Isopenicillin N Synthase, Chain"/>
    <property type="match status" value="1"/>
</dbReference>
<dbReference type="AlphaFoldDB" id="A0A2P5D017"/>
<feature type="compositionally biased region" description="Low complexity" evidence="7">
    <location>
        <begin position="15"/>
        <end position="26"/>
    </location>
</feature>
<evidence type="ECO:0000256" key="4">
    <source>
        <dbReference type="ARBA" id="ARBA00023002"/>
    </source>
</evidence>
<evidence type="ECO:0000259" key="8">
    <source>
        <dbReference type="PROSITE" id="PS51471"/>
    </source>
</evidence>
<evidence type="ECO:0000256" key="6">
    <source>
        <dbReference type="RuleBase" id="RU003682"/>
    </source>
</evidence>
<dbReference type="PROSITE" id="PS51471">
    <property type="entry name" value="FE2OG_OXY"/>
    <property type="match status" value="1"/>
</dbReference>
<proteinExistence type="inferred from homology"/>
<comment type="similarity">
    <text evidence="2 6">Belongs to the iron/ascorbate-dependent oxidoreductase family.</text>
</comment>
<dbReference type="FunFam" id="2.60.120.330:FF:000005">
    <property type="entry name" value="1-aminocyclopropane-1-carboxylate oxidase homolog 1"/>
    <property type="match status" value="1"/>
</dbReference>
<dbReference type="GO" id="GO:0051213">
    <property type="term" value="F:dioxygenase activity"/>
    <property type="evidence" value="ECO:0007669"/>
    <property type="project" value="UniProtKB-ARBA"/>
</dbReference>
<organism evidence="9 10">
    <name type="scientific">Trema orientale</name>
    <name type="common">Charcoal tree</name>
    <name type="synonym">Celtis orientalis</name>
    <dbReference type="NCBI Taxonomy" id="63057"/>
    <lineage>
        <taxon>Eukaryota</taxon>
        <taxon>Viridiplantae</taxon>
        <taxon>Streptophyta</taxon>
        <taxon>Embryophyta</taxon>
        <taxon>Tracheophyta</taxon>
        <taxon>Spermatophyta</taxon>
        <taxon>Magnoliopsida</taxon>
        <taxon>eudicotyledons</taxon>
        <taxon>Gunneridae</taxon>
        <taxon>Pentapetalae</taxon>
        <taxon>rosids</taxon>
        <taxon>fabids</taxon>
        <taxon>Rosales</taxon>
        <taxon>Cannabaceae</taxon>
        <taxon>Trema</taxon>
    </lineage>
</organism>
<evidence type="ECO:0000256" key="1">
    <source>
        <dbReference type="ARBA" id="ARBA00001962"/>
    </source>
</evidence>
<evidence type="ECO:0000313" key="10">
    <source>
        <dbReference type="Proteomes" id="UP000237000"/>
    </source>
</evidence>
<keyword evidence="4 6" id="KW-0560">Oxidoreductase</keyword>
<comment type="cofactor">
    <cofactor evidence="1">
        <name>Fe cation</name>
        <dbReference type="ChEBI" id="CHEBI:24875"/>
    </cofactor>
</comment>
<dbReference type="Pfam" id="PF03171">
    <property type="entry name" value="2OG-FeII_Oxy"/>
    <property type="match status" value="1"/>
</dbReference>
<dbReference type="InterPro" id="IPR027443">
    <property type="entry name" value="IPNS-like_sf"/>
</dbReference>
<comment type="caution">
    <text evidence="9">The sequence shown here is derived from an EMBL/GenBank/DDBJ whole genome shotgun (WGS) entry which is preliminary data.</text>
</comment>
<dbReference type="Proteomes" id="UP000237000">
    <property type="component" value="Unassembled WGS sequence"/>
</dbReference>